<keyword evidence="3" id="KW-1185">Reference proteome</keyword>
<sequence length="136" mass="14610">MTAARNALDVPTTLTDTPPADAPPAPIWRDEASYLTVWVNGGLIEINMGDGWSGRLLPDEVAALPAEFARAIEEARAWAARWDVYTGTYRPAIVELVACVVCTSTDCVVPFLNTHVCASCFNTATLGDVRDAAEAR</sequence>
<dbReference type="Proteomes" id="UP000069443">
    <property type="component" value="Unassembled WGS sequence"/>
</dbReference>
<dbReference type="RefSeq" id="WP_062655683.1">
    <property type="nucleotide sequence ID" value="NZ_BCSY01000035.1"/>
</dbReference>
<evidence type="ECO:0000313" key="2">
    <source>
        <dbReference type="EMBL" id="GAS94371.1"/>
    </source>
</evidence>
<reference evidence="3" key="1">
    <citation type="journal article" date="2016" name="Genome Announc.">
        <title>Draft Genome Sequences of Five Rapidly Growing Mycobacterium Species, M. thermoresistibile, M. fortuitum subsp. acetamidolyticum, M. canariasense, M. brisbanense, and M. novocastrense.</title>
        <authorList>
            <person name="Katahira K."/>
            <person name="Ogura Y."/>
            <person name="Gotoh Y."/>
            <person name="Hayashi T."/>
        </authorList>
    </citation>
    <scope>NUCLEOTIDE SEQUENCE [LARGE SCALE GENOMIC DNA]</scope>
    <source>
        <strain evidence="3">JCM15298</strain>
    </source>
</reference>
<comment type="caution">
    <text evidence="2">The sequence shown here is derived from an EMBL/GenBank/DDBJ whole genome shotgun (WGS) entry which is preliminary data.</text>
</comment>
<dbReference type="STRING" id="228230.RMCC_1337"/>
<feature type="compositionally biased region" description="Low complexity" evidence="1">
    <location>
        <begin position="7"/>
        <end position="19"/>
    </location>
</feature>
<feature type="region of interest" description="Disordered" evidence="1">
    <location>
        <begin position="1"/>
        <end position="22"/>
    </location>
</feature>
<evidence type="ECO:0000313" key="3">
    <source>
        <dbReference type="Proteomes" id="UP000069443"/>
    </source>
</evidence>
<accession>A0A100WA51</accession>
<protein>
    <submittedName>
        <fullName evidence="2">Uncharacterized protein</fullName>
    </submittedName>
</protein>
<gene>
    <name evidence="2" type="ORF">RMCC_1337</name>
</gene>
<dbReference type="AlphaFoldDB" id="A0A100WA51"/>
<reference evidence="3" key="2">
    <citation type="submission" date="2016-02" db="EMBL/GenBank/DDBJ databases">
        <title>Draft genome sequence of five rapidly growing Mycobacterium species.</title>
        <authorList>
            <person name="Katahira K."/>
            <person name="Gotou Y."/>
            <person name="Iida K."/>
            <person name="Ogura Y."/>
            <person name="Hayashi T."/>
        </authorList>
    </citation>
    <scope>NUCLEOTIDE SEQUENCE [LARGE SCALE GENOMIC DNA]</scope>
    <source>
        <strain evidence="3">JCM15298</strain>
    </source>
</reference>
<evidence type="ECO:0000256" key="1">
    <source>
        <dbReference type="SAM" id="MobiDB-lite"/>
    </source>
</evidence>
<organism evidence="2 3">
    <name type="scientific">Mycolicibacterium canariasense</name>
    <name type="common">Mycobacterium canariasense</name>
    <dbReference type="NCBI Taxonomy" id="228230"/>
    <lineage>
        <taxon>Bacteria</taxon>
        <taxon>Bacillati</taxon>
        <taxon>Actinomycetota</taxon>
        <taxon>Actinomycetes</taxon>
        <taxon>Mycobacteriales</taxon>
        <taxon>Mycobacteriaceae</taxon>
        <taxon>Mycolicibacterium</taxon>
    </lineage>
</organism>
<proteinExistence type="predicted"/>
<dbReference type="EMBL" id="BCSY01000035">
    <property type="protein sequence ID" value="GAS94371.1"/>
    <property type="molecule type" value="Genomic_DNA"/>
</dbReference>
<name>A0A100WA51_MYCCR</name>
<dbReference type="OrthoDB" id="4764878at2"/>